<dbReference type="EMBL" id="SIJK02000007">
    <property type="protein sequence ID" value="MBP1465280.1"/>
    <property type="molecule type" value="Genomic_DNA"/>
</dbReference>
<protein>
    <submittedName>
        <fullName evidence="4">M20/M25/M40 family metallo-hydrolase</fullName>
    </submittedName>
</protein>
<comment type="caution">
    <text evidence="4">The sequence shown here is derived from an EMBL/GenBank/DDBJ whole genome shotgun (WGS) entry which is preliminary data.</text>
</comment>
<proteinExistence type="predicted"/>
<dbReference type="Gene3D" id="3.40.630.10">
    <property type="entry name" value="Zn peptidases"/>
    <property type="match status" value="1"/>
</dbReference>
<gene>
    <name evidence="4" type="ORF">EYB53_006135</name>
</gene>
<evidence type="ECO:0000256" key="1">
    <source>
        <dbReference type="ARBA" id="ARBA00022670"/>
    </source>
</evidence>
<dbReference type="SUPFAM" id="SSF53187">
    <property type="entry name" value="Zn-dependent exopeptidases"/>
    <property type="match status" value="1"/>
</dbReference>
<evidence type="ECO:0000256" key="2">
    <source>
        <dbReference type="ARBA" id="ARBA00022723"/>
    </source>
</evidence>
<organism evidence="4 5">
    <name type="scientific">Candidatus Chloroploca mongolica</name>
    <dbReference type="NCBI Taxonomy" id="2528176"/>
    <lineage>
        <taxon>Bacteria</taxon>
        <taxon>Bacillati</taxon>
        <taxon>Chloroflexota</taxon>
        <taxon>Chloroflexia</taxon>
        <taxon>Chloroflexales</taxon>
        <taxon>Chloroflexineae</taxon>
        <taxon>Oscillochloridaceae</taxon>
        <taxon>Candidatus Chloroploca</taxon>
    </lineage>
</organism>
<keyword evidence="5" id="KW-1185">Reference proteome</keyword>
<accession>A0ABS4D795</accession>
<keyword evidence="1" id="KW-0645">Protease</keyword>
<keyword evidence="2" id="KW-0479">Metal-binding</keyword>
<dbReference type="Proteomes" id="UP001193081">
    <property type="component" value="Unassembled WGS sequence"/>
</dbReference>
<evidence type="ECO:0000256" key="3">
    <source>
        <dbReference type="ARBA" id="ARBA00022801"/>
    </source>
</evidence>
<dbReference type="PANTHER" id="PTHR43270:SF8">
    <property type="entry name" value="DI- AND TRIPEPTIDASE DUG2-RELATED"/>
    <property type="match status" value="1"/>
</dbReference>
<dbReference type="PANTHER" id="PTHR43270">
    <property type="entry name" value="BETA-ALA-HIS DIPEPTIDASE"/>
    <property type="match status" value="1"/>
</dbReference>
<dbReference type="RefSeq" id="WP_135477315.1">
    <property type="nucleotide sequence ID" value="NZ_SIJK02000007.1"/>
</dbReference>
<evidence type="ECO:0000313" key="5">
    <source>
        <dbReference type="Proteomes" id="UP001193081"/>
    </source>
</evidence>
<evidence type="ECO:0000313" key="4">
    <source>
        <dbReference type="EMBL" id="MBP1465280.1"/>
    </source>
</evidence>
<dbReference type="InterPro" id="IPR051458">
    <property type="entry name" value="Cyt/Met_Dipeptidase"/>
</dbReference>
<dbReference type="Pfam" id="PF01546">
    <property type="entry name" value="Peptidase_M20"/>
    <property type="match status" value="1"/>
</dbReference>
<name>A0ABS4D795_9CHLR</name>
<dbReference type="Gene3D" id="3.30.70.360">
    <property type="match status" value="1"/>
</dbReference>
<keyword evidence="3" id="KW-0378">Hydrolase</keyword>
<sequence>MSALPFLLTDKLIHTLSVLCAQPSSIGQEDDLRASAELLATMMRGLGMQVHVATGHPPVVIGRRAGRNPASLLLYHRFDAAPPGPWRAWSHNPYQLAERDGALYGRGVAEGKGPLAAHMQAIQALLATYGELPCGLVIVADGGGLLGSPTLAAALDACPDLIGADACLGSIGDRNAAGIPLCYSGSKGFLQMSLSARGPTHPLPPGAAPSLSNPLWRLTWALASIKGADEDIRIPGFYDDVEGPSREENAALRQLRLDEAGRLAAWGADEFLFGMRGVALVRAEITLPTCNLSSMHCQPEHNLALLPSVATAVLDFQLVPRQRPEVVPRLLRTCLDEGGFADVTTERLPGGYAPAHTPHDNRFIRQVAAAGATVFDALLPTVPAGAFTLPLELFVERLHCPVASVGLAYPDNLPFGPDEHIALDDLIRHGHLLIELVLAVAGEE</sequence>
<dbReference type="InterPro" id="IPR002933">
    <property type="entry name" value="Peptidase_M20"/>
</dbReference>
<reference evidence="4 5" key="1">
    <citation type="submission" date="2021-03" db="EMBL/GenBank/DDBJ databases">
        <authorList>
            <person name="Grouzdev D.S."/>
        </authorList>
    </citation>
    <scope>NUCLEOTIDE SEQUENCE [LARGE SCALE GENOMIC DNA]</scope>
    <source>
        <strain evidence="4 5">M50-1</strain>
    </source>
</reference>